<evidence type="ECO:0000256" key="2">
    <source>
        <dbReference type="ARBA" id="ARBA00023242"/>
    </source>
</evidence>
<dbReference type="PANTHER" id="PTHR45789">
    <property type="entry name" value="FI18025P1"/>
    <property type="match status" value="1"/>
</dbReference>
<dbReference type="PANTHER" id="PTHR45789:SF2">
    <property type="entry name" value="FI18025P1"/>
    <property type="match status" value="1"/>
</dbReference>
<dbReference type="SUPFAM" id="SSF47095">
    <property type="entry name" value="HMG-box"/>
    <property type="match status" value="1"/>
</dbReference>
<protein>
    <recommendedName>
        <fullName evidence="5">HMG box domain-containing protein</fullName>
    </recommendedName>
</protein>
<dbReference type="InterPro" id="IPR051356">
    <property type="entry name" value="SOX/SOX-like_TF"/>
</dbReference>
<evidence type="ECO:0000313" key="6">
    <source>
        <dbReference type="EMBL" id="KAJ7707808.1"/>
    </source>
</evidence>
<feature type="region of interest" description="Disordered" evidence="4">
    <location>
        <begin position="160"/>
        <end position="179"/>
    </location>
</feature>
<reference evidence="6" key="1">
    <citation type="submission" date="2023-03" db="EMBL/GenBank/DDBJ databases">
        <title>Massive genome expansion in bonnet fungi (Mycena s.s.) driven by repeated elements and novel gene families across ecological guilds.</title>
        <authorList>
            <consortium name="Lawrence Berkeley National Laboratory"/>
            <person name="Harder C.B."/>
            <person name="Miyauchi S."/>
            <person name="Viragh M."/>
            <person name="Kuo A."/>
            <person name="Thoen E."/>
            <person name="Andreopoulos B."/>
            <person name="Lu D."/>
            <person name="Skrede I."/>
            <person name="Drula E."/>
            <person name="Henrissat B."/>
            <person name="Morin E."/>
            <person name="Kohler A."/>
            <person name="Barry K."/>
            <person name="LaButti K."/>
            <person name="Morin E."/>
            <person name="Salamov A."/>
            <person name="Lipzen A."/>
            <person name="Mereny Z."/>
            <person name="Hegedus B."/>
            <person name="Baldrian P."/>
            <person name="Stursova M."/>
            <person name="Weitz H."/>
            <person name="Taylor A."/>
            <person name="Grigoriev I.V."/>
            <person name="Nagy L.G."/>
            <person name="Martin F."/>
            <person name="Kauserud H."/>
        </authorList>
    </citation>
    <scope>NUCLEOTIDE SEQUENCE</scope>
    <source>
        <strain evidence="6">CBHHK067</strain>
    </source>
</reference>
<evidence type="ECO:0000256" key="4">
    <source>
        <dbReference type="SAM" id="MobiDB-lite"/>
    </source>
</evidence>
<dbReference type="Gene3D" id="1.10.30.10">
    <property type="entry name" value="High mobility group box domain"/>
    <property type="match status" value="1"/>
</dbReference>
<dbReference type="GO" id="GO:0000981">
    <property type="term" value="F:DNA-binding transcription factor activity, RNA polymerase II-specific"/>
    <property type="evidence" value="ECO:0007669"/>
    <property type="project" value="TreeGrafter"/>
</dbReference>
<evidence type="ECO:0000259" key="5">
    <source>
        <dbReference type="PROSITE" id="PS50118"/>
    </source>
</evidence>
<dbReference type="GO" id="GO:0000978">
    <property type="term" value="F:RNA polymerase II cis-regulatory region sequence-specific DNA binding"/>
    <property type="evidence" value="ECO:0007669"/>
    <property type="project" value="TreeGrafter"/>
</dbReference>
<evidence type="ECO:0000313" key="7">
    <source>
        <dbReference type="Proteomes" id="UP001221757"/>
    </source>
</evidence>
<evidence type="ECO:0000256" key="1">
    <source>
        <dbReference type="ARBA" id="ARBA00023125"/>
    </source>
</evidence>
<name>A0AAD7MAD7_MYCRO</name>
<dbReference type="CDD" id="cd01389">
    <property type="entry name" value="HMG-box_ROX1-like"/>
    <property type="match status" value="1"/>
</dbReference>
<feature type="domain" description="HMG box" evidence="5">
    <location>
        <begin position="87"/>
        <end position="156"/>
    </location>
</feature>
<accession>A0AAD7MAD7</accession>
<dbReference type="PROSITE" id="PS50118">
    <property type="entry name" value="HMG_BOX_2"/>
    <property type="match status" value="1"/>
</dbReference>
<feature type="DNA-binding region" description="HMG box" evidence="3">
    <location>
        <begin position="87"/>
        <end position="156"/>
    </location>
</feature>
<keyword evidence="7" id="KW-1185">Reference proteome</keyword>
<comment type="caution">
    <text evidence="6">The sequence shown here is derived from an EMBL/GenBank/DDBJ whole genome shotgun (WGS) entry which is preliminary data.</text>
</comment>
<dbReference type="InterPro" id="IPR036910">
    <property type="entry name" value="HMG_box_dom_sf"/>
</dbReference>
<keyword evidence="1 3" id="KW-0238">DNA-binding</keyword>
<dbReference type="SMART" id="SM00398">
    <property type="entry name" value="HMG"/>
    <property type="match status" value="1"/>
</dbReference>
<dbReference type="InterPro" id="IPR009071">
    <property type="entry name" value="HMG_box_dom"/>
</dbReference>
<sequence length="260" mass="28957">MSSHSHLVFTGPGIVWTLPVEPVGESGIGFAPNLTEDAFADLPPLVDAPDAPPLSPCESFIFTTDDSCQVPSSRRTVHTRKKSDNHIPRPPNAFILFRSSFIKSQRVSTEVETNHSTLSKIIGMTWKNLPEDERQVWRHKAMDAVAEHKRNFPTYAFRPKHTRAKKGDADGPQPKGKRKVREVYQDPRRCEKIAELLAEGKKGVELDRAIQEFDKYHVPSIVTRFEAPSPPARTGARRPCLFPTVMTPADSHGVSCAVDG</sequence>
<dbReference type="AlphaFoldDB" id="A0AAD7MAD7"/>
<evidence type="ECO:0000256" key="3">
    <source>
        <dbReference type="PROSITE-ProRule" id="PRU00267"/>
    </source>
</evidence>
<keyword evidence="2 3" id="KW-0539">Nucleus</keyword>
<organism evidence="6 7">
    <name type="scientific">Mycena rosella</name>
    <name type="common">Pink bonnet</name>
    <name type="synonym">Agaricus rosellus</name>
    <dbReference type="NCBI Taxonomy" id="1033263"/>
    <lineage>
        <taxon>Eukaryota</taxon>
        <taxon>Fungi</taxon>
        <taxon>Dikarya</taxon>
        <taxon>Basidiomycota</taxon>
        <taxon>Agaricomycotina</taxon>
        <taxon>Agaricomycetes</taxon>
        <taxon>Agaricomycetidae</taxon>
        <taxon>Agaricales</taxon>
        <taxon>Marasmiineae</taxon>
        <taxon>Mycenaceae</taxon>
        <taxon>Mycena</taxon>
    </lineage>
</organism>
<dbReference type="EMBL" id="JARKIE010000005">
    <property type="protein sequence ID" value="KAJ7707808.1"/>
    <property type="molecule type" value="Genomic_DNA"/>
</dbReference>
<dbReference type="GO" id="GO:0005634">
    <property type="term" value="C:nucleus"/>
    <property type="evidence" value="ECO:0007669"/>
    <property type="project" value="UniProtKB-UniRule"/>
</dbReference>
<gene>
    <name evidence="6" type="ORF">B0H17DRAFT_533423</name>
</gene>
<proteinExistence type="predicted"/>
<dbReference type="Proteomes" id="UP001221757">
    <property type="component" value="Unassembled WGS sequence"/>
</dbReference>
<dbReference type="Pfam" id="PF00505">
    <property type="entry name" value="HMG_box"/>
    <property type="match status" value="1"/>
</dbReference>